<comment type="similarity">
    <text evidence="1 5">Belongs to the 5-formyltetrahydrofolate cyclo-ligase family.</text>
</comment>
<dbReference type="Pfam" id="PF01812">
    <property type="entry name" value="5-FTHF_cyc-lig"/>
    <property type="match status" value="1"/>
</dbReference>
<evidence type="ECO:0000313" key="8">
    <source>
        <dbReference type="Proteomes" id="UP001333710"/>
    </source>
</evidence>
<dbReference type="KEGG" id="pmaw:MACH26_13520"/>
<dbReference type="Proteomes" id="UP001333710">
    <property type="component" value="Chromosome"/>
</dbReference>
<protein>
    <recommendedName>
        <fullName evidence="5">5-formyltetrahydrofolate cyclo-ligase</fullName>
        <ecNumber evidence="5">6.3.3.2</ecNumber>
    </recommendedName>
</protein>
<dbReference type="GO" id="GO:0030272">
    <property type="term" value="F:5-formyltetrahydrofolate cyclo-ligase activity"/>
    <property type="evidence" value="ECO:0007669"/>
    <property type="project" value="UniProtKB-EC"/>
</dbReference>
<sequence length="214" mass="23843">MCSVINIALNNNLILTVVIQANNSERKQLRQQLRKARQSLSTEQQQDASIKLLNNIVANNIVDNAQICAFYLANDGELNPKPLIEYCWSKGVKTSLPVIHPFAKGHLLFLQYSANSKMCSNQYGIDEPVCELPDIVPLTQHQLIFTPLVGFDLNGNRLGMGGGYYDRTLSSLKQQANISLIGLAHDCQQVDALPQENWDIPVNKIITPSRIINC</sequence>
<feature type="binding site" evidence="4">
    <location>
        <begin position="157"/>
        <end position="165"/>
    </location>
    <ligand>
        <name>ATP</name>
        <dbReference type="ChEBI" id="CHEBI:30616"/>
    </ligand>
</feature>
<accession>A0AA48HJF1</accession>
<evidence type="ECO:0000313" key="7">
    <source>
        <dbReference type="EMBL" id="BDX05831.1"/>
    </source>
</evidence>
<dbReference type="AlphaFoldDB" id="A0AA48HJF1"/>
<comment type="catalytic activity">
    <reaction evidence="5">
        <text>(6S)-5-formyl-5,6,7,8-tetrahydrofolate + ATP = (6R)-5,10-methenyltetrahydrofolate + ADP + phosphate</text>
        <dbReference type="Rhea" id="RHEA:10488"/>
        <dbReference type="ChEBI" id="CHEBI:30616"/>
        <dbReference type="ChEBI" id="CHEBI:43474"/>
        <dbReference type="ChEBI" id="CHEBI:57455"/>
        <dbReference type="ChEBI" id="CHEBI:57457"/>
        <dbReference type="ChEBI" id="CHEBI:456216"/>
        <dbReference type="EC" id="6.3.3.2"/>
    </reaction>
</comment>
<keyword evidence="8" id="KW-1185">Reference proteome</keyword>
<keyword evidence="3 4" id="KW-0067">ATP-binding</keyword>
<dbReference type="GO" id="GO:0035999">
    <property type="term" value="P:tetrahydrofolate interconversion"/>
    <property type="evidence" value="ECO:0007669"/>
    <property type="project" value="TreeGrafter"/>
</dbReference>
<keyword evidence="5" id="KW-0460">Magnesium</keyword>
<dbReference type="PANTHER" id="PTHR23407">
    <property type="entry name" value="ATPASE INHIBITOR/5-FORMYLTETRAHYDROFOLATE CYCLO-LIGASE"/>
    <property type="match status" value="1"/>
</dbReference>
<feature type="coiled-coil region" evidence="6">
    <location>
        <begin position="19"/>
        <end position="46"/>
    </location>
</feature>
<evidence type="ECO:0000256" key="5">
    <source>
        <dbReference type="RuleBase" id="RU361279"/>
    </source>
</evidence>
<evidence type="ECO:0000256" key="4">
    <source>
        <dbReference type="PIRSR" id="PIRSR006806-1"/>
    </source>
</evidence>
<dbReference type="SUPFAM" id="SSF100950">
    <property type="entry name" value="NagB/RpiA/CoA transferase-like"/>
    <property type="match status" value="1"/>
</dbReference>
<dbReference type="EC" id="6.3.3.2" evidence="5"/>
<keyword evidence="2 4" id="KW-0547">Nucleotide-binding</keyword>
<dbReference type="InterPro" id="IPR002698">
    <property type="entry name" value="FTHF_cligase"/>
</dbReference>
<proteinExistence type="inferred from homology"/>
<evidence type="ECO:0000256" key="2">
    <source>
        <dbReference type="ARBA" id="ARBA00022741"/>
    </source>
</evidence>
<evidence type="ECO:0000256" key="3">
    <source>
        <dbReference type="ARBA" id="ARBA00022840"/>
    </source>
</evidence>
<organism evidence="7 8">
    <name type="scientific">Planctobacterium marinum</name>
    <dbReference type="NCBI Taxonomy" id="1631968"/>
    <lineage>
        <taxon>Bacteria</taxon>
        <taxon>Pseudomonadati</taxon>
        <taxon>Pseudomonadota</taxon>
        <taxon>Gammaproteobacteria</taxon>
        <taxon>Alteromonadales</taxon>
        <taxon>Alteromonadaceae</taxon>
        <taxon>Planctobacterium</taxon>
    </lineage>
</organism>
<gene>
    <name evidence="7" type="ORF">MACH26_13520</name>
</gene>
<keyword evidence="6" id="KW-0175">Coiled coil</keyword>
<dbReference type="GO" id="GO:0005524">
    <property type="term" value="F:ATP binding"/>
    <property type="evidence" value="ECO:0007669"/>
    <property type="project" value="UniProtKB-KW"/>
</dbReference>
<dbReference type="GO" id="GO:0046872">
    <property type="term" value="F:metal ion binding"/>
    <property type="evidence" value="ECO:0007669"/>
    <property type="project" value="UniProtKB-KW"/>
</dbReference>
<dbReference type="PIRSF" id="PIRSF006806">
    <property type="entry name" value="FTHF_cligase"/>
    <property type="match status" value="1"/>
</dbReference>
<comment type="cofactor">
    <cofactor evidence="5">
        <name>Mg(2+)</name>
        <dbReference type="ChEBI" id="CHEBI:18420"/>
    </cofactor>
</comment>
<dbReference type="PANTHER" id="PTHR23407:SF1">
    <property type="entry name" value="5-FORMYLTETRAHYDROFOLATE CYCLO-LIGASE"/>
    <property type="match status" value="1"/>
</dbReference>
<evidence type="ECO:0000256" key="6">
    <source>
        <dbReference type="SAM" id="Coils"/>
    </source>
</evidence>
<feature type="binding site" evidence="4">
    <location>
        <position position="77"/>
    </location>
    <ligand>
        <name>substrate</name>
    </ligand>
</feature>
<dbReference type="EMBL" id="AP027272">
    <property type="protein sequence ID" value="BDX05831.1"/>
    <property type="molecule type" value="Genomic_DNA"/>
</dbReference>
<evidence type="ECO:0000256" key="1">
    <source>
        <dbReference type="ARBA" id="ARBA00010638"/>
    </source>
</evidence>
<dbReference type="Gene3D" id="3.40.50.10420">
    <property type="entry name" value="NagB/RpiA/CoA transferase-like"/>
    <property type="match status" value="1"/>
</dbReference>
<dbReference type="InterPro" id="IPR037171">
    <property type="entry name" value="NagB/RpiA_transferase-like"/>
</dbReference>
<dbReference type="RefSeq" id="WP_338291830.1">
    <property type="nucleotide sequence ID" value="NZ_AP027272.1"/>
</dbReference>
<dbReference type="GO" id="GO:0009396">
    <property type="term" value="P:folic acid-containing compound biosynthetic process"/>
    <property type="evidence" value="ECO:0007669"/>
    <property type="project" value="TreeGrafter"/>
</dbReference>
<feature type="binding site" evidence="4">
    <location>
        <begin position="26"/>
        <end position="30"/>
    </location>
    <ligand>
        <name>ATP</name>
        <dbReference type="ChEBI" id="CHEBI:30616"/>
    </ligand>
</feature>
<dbReference type="InterPro" id="IPR024185">
    <property type="entry name" value="FTHF_cligase-like_sf"/>
</dbReference>
<keyword evidence="5" id="KW-0479">Metal-binding</keyword>
<feature type="binding site" evidence="4">
    <location>
        <position position="72"/>
    </location>
    <ligand>
        <name>substrate</name>
    </ligand>
</feature>
<dbReference type="NCBIfam" id="TIGR02727">
    <property type="entry name" value="MTHFS_bact"/>
    <property type="match status" value="1"/>
</dbReference>
<name>A0AA48HJF1_9ALTE</name>
<reference evidence="7" key="1">
    <citation type="submission" date="2023-01" db="EMBL/GenBank/DDBJ databases">
        <title>Complete genome sequence of Planctobacterium marinum strain Dej080120_11.</title>
        <authorList>
            <person name="Ueki S."/>
            <person name="Maruyama F."/>
        </authorList>
    </citation>
    <scope>NUCLEOTIDE SEQUENCE</scope>
    <source>
        <strain evidence="7">Dej080120_11</strain>
    </source>
</reference>